<dbReference type="AlphaFoldDB" id="A0A7J4KXA4"/>
<evidence type="ECO:0000256" key="1">
    <source>
        <dbReference type="SAM" id="Phobius"/>
    </source>
</evidence>
<accession>A0A7J4KXA4</accession>
<gene>
    <name evidence="2" type="ORF">HA227_01510</name>
</gene>
<feature type="transmembrane region" description="Helical" evidence="1">
    <location>
        <begin position="14"/>
        <end position="36"/>
    </location>
</feature>
<dbReference type="InterPro" id="IPR029062">
    <property type="entry name" value="Class_I_gatase-like"/>
</dbReference>
<dbReference type="SUPFAM" id="SSF52317">
    <property type="entry name" value="Class I glutamine amidotransferase-like"/>
    <property type="match status" value="1"/>
</dbReference>
<proteinExistence type="predicted"/>
<keyword evidence="1" id="KW-0812">Transmembrane</keyword>
<keyword evidence="1" id="KW-1133">Transmembrane helix</keyword>
<dbReference type="EMBL" id="DUFJ01000039">
    <property type="protein sequence ID" value="HIH32907.1"/>
    <property type="molecule type" value="Genomic_DNA"/>
</dbReference>
<sequence>MPDYEKTKMVLGDIWHIVLLIVLVGIVLAVITWVGLIRCNSLPGWCEVYDPIYLSITGKREVLIVHGDDGIGDPQLLAAKLRDPKLVGIVADITHISRIRQGNLQSYDLVIVEKAKTMSTEQLKYFIDFVDAGGKLVWTGDAGTKLSSDDELLFKDDLDVNAAHNALGPWARKQGKNTVRFDSVISVQYKGSYCEIKGCSGEIPIGLLQPETTGNHQLIYGMAENQQLYAGTYLGQDSVARQLDFAIVEEPESIGSKRILTLDYATQFKDKNGKELGRYFPIIVTGGLGEKVAYFAQPPELFLGTYWNYETGKNEIGPMNLLIANLYKFYRK</sequence>
<evidence type="ECO:0000313" key="3">
    <source>
        <dbReference type="Proteomes" id="UP000527315"/>
    </source>
</evidence>
<reference evidence="3" key="1">
    <citation type="journal article" date="2020" name="bioRxiv">
        <title>A rank-normalized archaeal taxonomy based on genome phylogeny resolves widespread incomplete and uneven classifications.</title>
        <authorList>
            <person name="Rinke C."/>
            <person name="Chuvochina M."/>
            <person name="Mussig A.J."/>
            <person name="Chaumeil P.-A."/>
            <person name="Waite D.W."/>
            <person name="Whitman W.B."/>
            <person name="Parks D.H."/>
            <person name="Hugenholtz P."/>
        </authorList>
    </citation>
    <scope>NUCLEOTIDE SEQUENCE [LARGE SCALE GENOMIC DNA]</scope>
</reference>
<name>A0A7J4KXA4_9ARCH</name>
<dbReference type="Gene3D" id="3.40.50.880">
    <property type="match status" value="1"/>
</dbReference>
<protein>
    <submittedName>
        <fullName evidence="2">Uncharacterized protein</fullName>
    </submittedName>
</protein>
<dbReference type="Proteomes" id="UP000527315">
    <property type="component" value="Unassembled WGS sequence"/>
</dbReference>
<comment type="caution">
    <text evidence="2">The sequence shown here is derived from an EMBL/GenBank/DDBJ whole genome shotgun (WGS) entry which is preliminary data.</text>
</comment>
<evidence type="ECO:0000313" key="2">
    <source>
        <dbReference type="EMBL" id="HIH32907.1"/>
    </source>
</evidence>
<organism evidence="2 3">
    <name type="scientific">Candidatus Iainarchaeum sp</name>
    <dbReference type="NCBI Taxonomy" id="3101447"/>
    <lineage>
        <taxon>Archaea</taxon>
        <taxon>Candidatus Iainarchaeota</taxon>
        <taxon>Candidatus Iainarchaeia</taxon>
        <taxon>Candidatus Iainarchaeales</taxon>
        <taxon>Candidatus Iainarchaeaceae</taxon>
        <taxon>Candidatus Iainarchaeum</taxon>
    </lineage>
</organism>
<keyword evidence="1" id="KW-0472">Membrane</keyword>